<protein>
    <recommendedName>
        <fullName evidence="4">Cell division cycle protein 123 homolog</fullName>
    </recommendedName>
</protein>
<dbReference type="Proteomes" id="UP001211065">
    <property type="component" value="Unassembled WGS sequence"/>
</dbReference>
<evidence type="ECO:0000313" key="2">
    <source>
        <dbReference type="EMBL" id="KAJ3221597.1"/>
    </source>
</evidence>
<evidence type="ECO:0000313" key="3">
    <source>
        <dbReference type="Proteomes" id="UP001211065"/>
    </source>
</evidence>
<proteinExistence type="inferred from homology"/>
<dbReference type="EMBL" id="JADGJW010000220">
    <property type="protein sequence ID" value="KAJ3221597.1"/>
    <property type="molecule type" value="Genomic_DNA"/>
</dbReference>
<name>A0AAD5Y0Y8_9FUNG</name>
<dbReference type="PANTHER" id="PTHR15323">
    <property type="entry name" value="D123 PROTEIN"/>
    <property type="match status" value="1"/>
</dbReference>
<dbReference type="Pfam" id="PF07065">
    <property type="entry name" value="D123"/>
    <property type="match status" value="1"/>
</dbReference>
<comment type="similarity">
    <text evidence="1">Belongs to the CDC123 family.</text>
</comment>
<accession>A0AAD5Y0Y8</accession>
<dbReference type="InterPro" id="IPR009772">
    <property type="entry name" value="CDC123"/>
</dbReference>
<dbReference type="GO" id="GO:0005737">
    <property type="term" value="C:cytoplasm"/>
    <property type="evidence" value="ECO:0007669"/>
    <property type="project" value="TreeGrafter"/>
</dbReference>
<evidence type="ECO:0008006" key="4">
    <source>
        <dbReference type="Google" id="ProtNLM"/>
    </source>
</evidence>
<dbReference type="AlphaFoldDB" id="A0AAD5Y0Y8"/>
<sequence length="340" mass="39354">MPSILETPSNSSLSSAKKSCQINNWVELFREHTVKTRFVNLTPEFLNYLSADSIFLPNSNCKTVYENTVDNYSDSDSDSDSQSEEKNLPSFPAIEQEIREIIHTLGGRVFPKLNWSSPKDSAWISASGNLSCVDANDIFLLLKSSDFIVNDLSYKDEVQMKLCLRKWYDLQPSMEFRCFVKNNQLFAITQRDHLNYYEFLLELKSKILYCIKDFFGEKIKNTFPENDYTFDIYLTKDLKPFLLDFNPLEKETDTMLFGWEELRVSNAEEEIKEIEFRIVESQQEANFNSSSQMAFSTNRVPKDAIDMSSGVSVIDFMKNMTEQMQAGLTIDSDDEEIDKE</sequence>
<evidence type="ECO:0000256" key="1">
    <source>
        <dbReference type="ARBA" id="ARBA00011047"/>
    </source>
</evidence>
<organism evidence="2 3">
    <name type="scientific">Clydaea vesicula</name>
    <dbReference type="NCBI Taxonomy" id="447962"/>
    <lineage>
        <taxon>Eukaryota</taxon>
        <taxon>Fungi</taxon>
        <taxon>Fungi incertae sedis</taxon>
        <taxon>Chytridiomycota</taxon>
        <taxon>Chytridiomycota incertae sedis</taxon>
        <taxon>Chytridiomycetes</taxon>
        <taxon>Lobulomycetales</taxon>
        <taxon>Lobulomycetaceae</taxon>
        <taxon>Clydaea</taxon>
    </lineage>
</organism>
<dbReference type="PANTHER" id="PTHR15323:SF6">
    <property type="entry name" value="CELL DIVISION CYCLE PROTEIN 123 HOMOLOG"/>
    <property type="match status" value="1"/>
</dbReference>
<reference evidence="2" key="1">
    <citation type="submission" date="2020-05" db="EMBL/GenBank/DDBJ databases">
        <title>Phylogenomic resolution of chytrid fungi.</title>
        <authorList>
            <person name="Stajich J.E."/>
            <person name="Amses K."/>
            <person name="Simmons R."/>
            <person name="Seto K."/>
            <person name="Myers J."/>
            <person name="Bonds A."/>
            <person name="Quandt C.A."/>
            <person name="Barry K."/>
            <person name="Liu P."/>
            <person name="Grigoriev I."/>
            <person name="Longcore J.E."/>
            <person name="James T.Y."/>
        </authorList>
    </citation>
    <scope>NUCLEOTIDE SEQUENCE</scope>
    <source>
        <strain evidence="2">JEL0476</strain>
    </source>
</reference>
<comment type="caution">
    <text evidence="2">The sequence shown here is derived from an EMBL/GenBank/DDBJ whole genome shotgun (WGS) entry which is preliminary data.</text>
</comment>
<keyword evidence="3" id="KW-1185">Reference proteome</keyword>
<gene>
    <name evidence="2" type="ORF">HK099_003357</name>
</gene>